<keyword evidence="4" id="KW-1185">Reference proteome</keyword>
<dbReference type="KEGG" id="dzi:111316819"/>
<evidence type="ECO:0000256" key="2">
    <source>
        <dbReference type="SAM" id="MobiDB-lite"/>
    </source>
</evidence>
<dbReference type="Gene3D" id="3.40.640.10">
    <property type="entry name" value="Type I PLP-dependent aspartate aminotransferase-like (Major domain)"/>
    <property type="match status" value="1"/>
</dbReference>
<evidence type="ECO:0000313" key="5">
    <source>
        <dbReference type="RefSeq" id="XP_022774712.1"/>
    </source>
</evidence>
<accession>A0A6P6BC76</accession>
<feature type="region of interest" description="Disordered" evidence="2">
    <location>
        <begin position="17"/>
        <end position="37"/>
    </location>
</feature>
<gene>
    <name evidence="5" type="primary">LOC111316819</name>
</gene>
<evidence type="ECO:0000313" key="4">
    <source>
        <dbReference type="Proteomes" id="UP000515121"/>
    </source>
</evidence>
<reference evidence="5" key="1">
    <citation type="submission" date="2025-08" db="UniProtKB">
        <authorList>
            <consortium name="RefSeq"/>
        </authorList>
    </citation>
    <scope>IDENTIFICATION</scope>
    <source>
        <tissue evidence="5">Fruit stalk</tissue>
    </source>
</reference>
<dbReference type="InterPro" id="IPR000192">
    <property type="entry name" value="Aminotrans_V_dom"/>
</dbReference>
<dbReference type="SUPFAM" id="SSF53383">
    <property type="entry name" value="PLP-dependent transferases"/>
    <property type="match status" value="1"/>
</dbReference>
<keyword evidence="1" id="KW-0663">Pyridoxal phosphate</keyword>
<dbReference type="Gene3D" id="3.90.1150.10">
    <property type="entry name" value="Aspartate Aminotransferase, domain 1"/>
    <property type="match status" value="1"/>
</dbReference>
<dbReference type="Proteomes" id="UP000515121">
    <property type="component" value="Unplaced"/>
</dbReference>
<dbReference type="OrthoDB" id="420046at2759"/>
<feature type="domain" description="Aminotransferase class V" evidence="3">
    <location>
        <begin position="119"/>
        <end position="438"/>
    </location>
</feature>
<dbReference type="AlphaFoldDB" id="A0A6P6BC76"/>
<dbReference type="InterPro" id="IPR015422">
    <property type="entry name" value="PyrdxlP-dep_Trfase_small"/>
</dbReference>
<dbReference type="Pfam" id="PF00266">
    <property type="entry name" value="Aminotran_5"/>
    <property type="match status" value="1"/>
</dbReference>
<dbReference type="PANTHER" id="PTHR43586">
    <property type="entry name" value="CYSTEINE DESULFURASE"/>
    <property type="match status" value="1"/>
</dbReference>
<name>A0A6P6BC76_DURZI</name>
<sequence>MEFEQPMFRETTEALQLKAANDSKTSTRDRHKSPGSTYRSYVSSKLFHGSESFRALEMDVPKVDSTEKKLSWLRSQITGGDAEFDSPFGTRKLTYADHTASGRSFHYIENFIVTNVLPFYGKGNTHTSDSYVGHRTTKMVHEASNYIKRSLGGGQDDAILFCGSGTTAAIKRLQEVMGITVPSILRDMVINCLPNEYRWVVFIGPYEQHSNLLSWRQSLAEVVEIGLDENGFIDIEALRKQLELYKYANRPLLGSFSACSNVTGIQTDTREIAKLLHEYGGFVCFDFAASGPYVEIDMRSGEIDGYDAIFLSPHKFLGGPGTPGILLMSKALYRLGSSPPSTCGGGTVNYVNGFNEQDTIYASDIEERENGGTPQIIQIVRAALTFWVKEYIGYEVIAKQEKSYINQALERLLPNQNIRVLGNASTETQRQAILSFLIYSTTNDGNNVDEAKEKGRGLFMWGETGNKRDKPLHGPFVATILNDLFGIQARGGCACAGPYGHSLLDIDQTRSLAFREAIKRGYIGAKPGWTRVSFPYYMSNEEFEYILAALEFVAIYGQRFLPLYHFNLRTGSWTFKKKALKDLVGKENSHGIHVLPLASAFQTISLDRDKIDAGKNDTPVILQYASYLKSAKRVAALLPKFPSRRRFHEDLNLNLLPFRV</sequence>
<dbReference type="RefSeq" id="XP_022774712.1">
    <property type="nucleotide sequence ID" value="XM_022918977.1"/>
</dbReference>
<evidence type="ECO:0000256" key="1">
    <source>
        <dbReference type="ARBA" id="ARBA00022898"/>
    </source>
</evidence>
<dbReference type="InterPro" id="IPR015424">
    <property type="entry name" value="PyrdxlP-dep_Trfase"/>
</dbReference>
<proteinExistence type="predicted"/>
<dbReference type="PANTHER" id="PTHR43586:SF8">
    <property type="entry name" value="CYSTEINE DESULFURASE 1, CHLOROPLASTIC"/>
    <property type="match status" value="1"/>
</dbReference>
<evidence type="ECO:0000259" key="3">
    <source>
        <dbReference type="Pfam" id="PF00266"/>
    </source>
</evidence>
<dbReference type="InterPro" id="IPR015421">
    <property type="entry name" value="PyrdxlP-dep_Trfase_major"/>
</dbReference>
<organism evidence="4 5">
    <name type="scientific">Durio zibethinus</name>
    <name type="common">Durian</name>
    <dbReference type="NCBI Taxonomy" id="66656"/>
    <lineage>
        <taxon>Eukaryota</taxon>
        <taxon>Viridiplantae</taxon>
        <taxon>Streptophyta</taxon>
        <taxon>Embryophyta</taxon>
        <taxon>Tracheophyta</taxon>
        <taxon>Spermatophyta</taxon>
        <taxon>Magnoliopsida</taxon>
        <taxon>eudicotyledons</taxon>
        <taxon>Gunneridae</taxon>
        <taxon>Pentapetalae</taxon>
        <taxon>rosids</taxon>
        <taxon>malvids</taxon>
        <taxon>Malvales</taxon>
        <taxon>Malvaceae</taxon>
        <taxon>Helicteroideae</taxon>
        <taxon>Durio</taxon>
    </lineage>
</organism>
<protein>
    <submittedName>
        <fullName evidence="5">Uncharacterized protein LOC111316819 isoform X1</fullName>
    </submittedName>
</protein>
<dbReference type="GeneID" id="111316819"/>